<feature type="compositionally biased region" description="Low complexity" evidence="6">
    <location>
        <begin position="190"/>
        <end position="205"/>
    </location>
</feature>
<evidence type="ECO:0000256" key="2">
    <source>
        <dbReference type="ARBA" id="ARBA00023015"/>
    </source>
</evidence>
<feature type="compositionally biased region" description="Polar residues" evidence="6">
    <location>
        <begin position="142"/>
        <end position="153"/>
    </location>
</feature>
<feature type="compositionally biased region" description="Polar residues" evidence="6">
    <location>
        <begin position="59"/>
        <end position="86"/>
    </location>
</feature>
<evidence type="ECO:0000256" key="4">
    <source>
        <dbReference type="ARBA" id="ARBA00023163"/>
    </source>
</evidence>
<dbReference type="SMART" id="SM00501">
    <property type="entry name" value="BRIGHT"/>
    <property type="match status" value="1"/>
</dbReference>
<sequence length="649" mass="69677">MEMSDEYQDMGNPGGGVAMANMPIAHHRHTPDSPMSHQEEDLSDPDLQDEESGEELPQQPLQGNTHTTDNGSMPVSTPTPLTHLNSLMSTHHPHFLAKLKMESDVDALNNKSGLEALQAAMGGTGFNLPFTFPPPAAFLTPQHHSQNNHPQSGNIGGGLGNQMTSSASSHSSESSQGSARNGGEPRESNNHSQNNTTGTNHQQQTSWSFEEQFKQLYEINDDPKRKEFLDDLFSYMQKRGTPINRLPIMAKSVLDLYELYNLVIARGGLVDVINKKLWQEIIKGLHLPSSITSAAFTLRTQYMKYLYPYECEKRRLSTPAELQAAIDGNRREGRRSSYGAYAGGGGAGESLVQRSPHTPSSLALHAQMSPLSLVTAVAASGQHHGPQSLVNGSAAHTPLTHHPHHPQHPQGPLGQPPNAGPIPGMAPSEFEARMVEYVKLLNKELRSAGAGTPPPMIHRQGSASPPSSTPPRDAAFSALEMSRLTLWNMYNNNTLYPGVGHQPPLSPQTSHSPVPPASSPEPQREALDLGLRSSPVSSSPARQSSPSSGGSVQVKRDPDIIGTPGPPPAKRLLSDDDSPIEKNASASIGTHIKISNRGDGRNGDNSLVVSMELNGVMYQGVLFAQTDSRTASSTSANNNTAKASRSVVS</sequence>
<dbReference type="PANTHER" id="PTHR15348">
    <property type="entry name" value="AT-RICH INTERACTIVE DOMAIN-CONTAINING PROTEIN ARID DOMAIN- CONTAINING PROTEIN DEAD RINGER PROTEIN B-CELL REGULATOR OF IGH TRANSCRIPTION BRIGHT"/>
    <property type="match status" value="1"/>
</dbReference>
<keyword evidence="5" id="KW-0539">Nucleus</keyword>
<dbReference type="OMA" id="HQQQTSW"/>
<evidence type="ECO:0000256" key="1">
    <source>
        <dbReference type="ARBA" id="ARBA00004123"/>
    </source>
</evidence>
<feature type="domain" description="REKLES" evidence="8">
    <location>
        <begin position="518"/>
        <end position="629"/>
    </location>
</feature>
<keyword evidence="3" id="KW-0238">DNA-binding</keyword>
<keyword evidence="10" id="KW-1185">Reference proteome</keyword>
<accession>A0A154NZC1</accession>
<dbReference type="SUPFAM" id="SSF46774">
    <property type="entry name" value="ARID-like"/>
    <property type="match status" value="1"/>
</dbReference>
<reference evidence="9 10" key="1">
    <citation type="submission" date="2015-07" db="EMBL/GenBank/DDBJ databases">
        <title>The genome of Dufourea novaeangliae.</title>
        <authorList>
            <person name="Pan H."/>
            <person name="Kapheim K."/>
        </authorList>
    </citation>
    <scope>NUCLEOTIDE SEQUENCE [LARGE SCALE GENOMIC DNA]</scope>
    <source>
        <strain evidence="9">0120121106</strain>
        <tissue evidence="9">Whole body</tissue>
    </source>
</reference>
<evidence type="ECO:0000256" key="6">
    <source>
        <dbReference type="SAM" id="MobiDB-lite"/>
    </source>
</evidence>
<feature type="compositionally biased region" description="Low complexity" evidence="6">
    <location>
        <begin position="532"/>
        <end position="553"/>
    </location>
</feature>
<keyword evidence="4" id="KW-0804">Transcription</keyword>
<dbReference type="SMART" id="SM01014">
    <property type="entry name" value="ARID"/>
    <property type="match status" value="1"/>
</dbReference>
<dbReference type="STRING" id="178035.A0A154NZC1"/>
<dbReference type="EMBL" id="KQ434778">
    <property type="protein sequence ID" value="KZC04414.1"/>
    <property type="molecule type" value="Genomic_DNA"/>
</dbReference>
<dbReference type="AlphaFoldDB" id="A0A154NZC1"/>
<dbReference type="Pfam" id="PF01388">
    <property type="entry name" value="ARID"/>
    <property type="match status" value="1"/>
</dbReference>
<feature type="domain" description="ARID" evidence="7">
    <location>
        <begin position="222"/>
        <end position="314"/>
    </location>
</feature>
<keyword evidence="2" id="KW-0805">Transcription regulation</keyword>
<dbReference type="GO" id="GO:0006357">
    <property type="term" value="P:regulation of transcription by RNA polymerase II"/>
    <property type="evidence" value="ECO:0007669"/>
    <property type="project" value="InterPro"/>
</dbReference>
<evidence type="ECO:0000259" key="7">
    <source>
        <dbReference type="PROSITE" id="PS51011"/>
    </source>
</evidence>
<dbReference type="InterPro" id="IPR045147">
    <property type="entry name" value="ARI3A/B/C"/>
</dbReference>
<evidence type="ECO:0000313" key="9">
    <source>
        <dbReference type="EMBL" id="KZC04414.1"/>
    </source>
</evidence>
<dbReference type="InterPro" id="IPR023334">
    <property type="entry name" value="REKLES_domain"/>
</dbReference>
<name>A0A154NZC1_DUFNO</name>
<dbReference type="PROSITE" id="PS51486">
    <property type="entry name" value="REKLES"/>
    <property type="match status" value="1"/>
</dbReference>
<evidence type="ECO:0000259" key="8">
    <source>
        <dbReference type="PROSITE" id="PS51486"/>
    </source>
</evidence>
<feature type="region of interest" description="Disordered" evidence="6">
    <location>
        <begin position="628"/>
        <end position="649"/>
    </location>
</feature>
<dbReference type="CDD" id="cd16881">
    <property type="entry name" value="ARID_Dri-like"/>
    <property type="match status" value="1"/>
</dbReference>
<proteinExistence type="predicted"/>
<protein>
    <submittedName>
        <fullName evidence="9">Protein dead ringer</fullName>
    </submittedName>
</protein>
<organism evidence="9 10">
    <name type="scientific">Dufourea novaeangliae</name>
    <name type="common">Sweat bee</name>
    <dbReference type="NCBI Taxonomy" id="178035"/>
    <lineage>
        <taxon>Eukaryota</taxon>
        <taxon>Metazoa</taxon>
        <taxon>Ecdysozoa</taxon>
        <taxon>Arthropoda</taxon>
        <taxon>Hexapoda</taxon>
        <taxon>Insecta</taxon>
        <taxon>Pterygota</taxon>
        <taxon>Neoptera</taxon>
        <taxon>Endopterygota</taxon>
        <taxon>Hymenoptera</taxon>
        <taxon>Apocrita</taxon>
        <taxon>Aculeata</taxon>
        <taxon>Apoidea</taxon>
        <taxon>Anthophila</taxon>
        <taxon>Halictidae</taxon>
        <taxon>Rophitinae</taxon>
        <taxon>Dufourea</taxon>
    </lineage>
</organism>
<evidence type="ECO:0000256" key="5">
    <source>
        <dbReference type="ARBA" id="ARBA00023242"/>
    </source>
</evidence>
<dbReference type="PANTHER" id="PTHR15348:SF0">
    <property type="entry name" value="PROTEIN DEAD RINGER"/>
    <property type="match status" value="1"/>
</dbReference>
<dbReference type="OrthoDB" id="10044343at2759"/>
<feature type="compositionally biased region" description="Acidic residues" evidence="6">
    <location>
        <begin position="41"/>
        <end position="54"/>
    </location>
</feature>
<dbReference type="FunFam" id="1.10.150.60:FF:000007">
    <property type="entry name" value="AT-rich interactive domain-containing protein 3C"/>
    <property type="match status" value="1"/>
</dbReference>
<feature type="region of interest" description="Disordered" evidence="6">
    <location>
        <begin position="498"/>
        <end position="603"/>
    </location>
</feature>
<feature type="region of interest" description="Disordered" evidence="6">
    <location>
        <begin position="1"/>
        <end position="86"/>
    </location>
</feature>
<dbReference type="Gene3D" id="1.10.150.60">
    <property type="entry name" value="ARID DNA-binding domain"/>
    <property type="match status" value="1"/>
</dbReference>
<dbReference type="Proteomes" id="UP000076502">
    <property type="component" value="Unassembled WGS sequence"/>
</dbReference>
<evidence type="ECO:0000313" key="10">
    <source>
        <dbReference type="Proteomes" id="UP000076502"/>
    </source>
</evidence>
<feature type="region of interest" description="Disordered" evidence="6">
    <location>
        <begin position="137"/>
        <end position="205"/>
    </location>
</feature>
<evidence type="ECO:0000256" key="3">
    <source>
        <dbReference type="ARBA" id="ARBA00023125"/>
    </source>
</evidence>
<dbReference type="GO" id="GO:0003677">
    <property type="term" value="F:DNA binding"/>
    <property type="evidence" value="ECO:0007669"/>
    <property type="project" value="UniProtKB-KW"/>
</dbReference>
<feature type="region of interest" description="Disordered" evidence="6">
    <location>
        <begin position="379"/>
        <end position="426"/>
    </location>
</feature>
<dbReference type="PROSITE" id="PS51011">
    <property type="entry name" value="ARID"/>
    <property type="match status" value="1"/>
</dbReference>
<gene>
    <name evidence="9" type="ORF">WN55_02777</name>
</gene>
<dbReference type="InterPro" id="IPR001606">
    <property type="entry name" value="ARID_dom"/>
</dbReference>
<comment type="subcellular location">
    <subcellularLocation>
        <location evidence="1">Nucleus</location>
    </subcellularLocation>
</comment>
<feature type="region of interest" description="Disordered" evidence="6">
    <location>
        <begin position="447"/>
        <end position="473"/>
    </location>
</feature>
<dbReference type="GO" id="GO:0005634">
    <property type="term" value="C:nucleus"/>
    <property type="evidence" value="ECO:0007669"/>
    <property type="project" value="UniProtKB-SubCell"/>
</dbReference>
<feature type="compositionally biased region" description="Low complexity" evidence="6">
    <location>
        <begin position="165"/>
        <end position="178"/>
    </location>
</feature>
<dbReference type="InterPro" id="IPR036431">
    <property type="entry name" value="ARID_dom_sf"/>
</dbReference>